<keyword evidence="2" id="KW-0812">Transmembrane</keyword>
<feature type="compositionally biased region" description="Low complexity" evidence="1">
    <location>
        <begin position="1"/>
        <end position="12"/>
    </location>
</feature>
<organism evidence="3 4">
    <name type="scientific">Exophiala viscosa</name>
    <dbReference type="NCBI Taxonomy" id="2486360"/>
    <lineage>
        <taxon>Eukaryota</taxon>
        <taxon>Fungi</taxon>
        <taxon>Dikarya</taxon>
        <taxon>Ascomycota</taxon>
        <taxon>Pezizomycotina</taxon>
        <taxon>Eurotiomycetes</taxon>
        <taxon>Chaetothyriomycetidae</taxon>
        <taxon>Chaetothyriales</taxon>
        <taxon>Herpotrichiellaceae</taxon>
        <taxon>Exophiala</taxon>
    </lineage>
</organism>
<keyword evidence="2" id="KW-0472">Membrane</keyword>
<evidence type="ECO:0000313" key="3">
    <source>
        <dbReference type="EMBL" id="KAI1611951.1"/>
    </source>
</evidence>
<sequence length="451" mass="50238">MANNRARQSSRQASREASRELSRQRSPGPSEIPTQEPSAELLQRAVDEAKGSADKAKESATLACEEADRARDEVTSQMTTAEDEAKQNRQDWFPLLATALALNIAIWLSLIFQVYDIQHNQSQRIAYEIVAWVAVFGGVTIVLLLFIWSREPSPLRTFREKETWPRLSTYIATLANAFFCFSFVIIYLRADAIPKYNTSEWESHIGYNDSLFPPAFAFASGGDFNDTALASFVGGTTLCTFPQYSKTNSTGCPVAAFNRTRQTLDIRSEAYGHLDAYIFNPHELLPKNNTYVDLTDRVLLQVNVNYNSDDLEGDYTAQMLQIPYIFAVIYDPRIDLATALHCGLVAFTEIPAMGANTITLSAQHVTDDLGVVKPSDDKSTCSKIYTSALTMKNPPYTSYSFRLGSMPTSDLSICDTKLSSNASCISQVLLRYGSRVVSSWKAYLVLPKLIF</sequence>
<dbReference type="AlphaFoldDB" id="A0AAN6DSW3"/>
<dbReference type="EMBL" id="MU404355">
    <property type="protein sequence ID" value="KAI1611951.1"/>
    <property type="molecule type" value="Genomic_DNA"/>
</dbReference>
<keyword evidence="2" id="KW-1133">Transmembrane helix</keyword>
<comment type="caution">
    <text evidence="3">The sequence shown here is derived from an EMBL/GenBank/DDBJ whole genome shotgun (WGS) entry which is preliminary data.</text>
</comment>
<evidence type="ECO:0000256" key="1">
    <source>
        <dbReference type="SAM" id="MobiDB-lite"/>
    </source>
</evidence>
<dbReference type="Proteomes" id="UP001203852">
    <property type="component" value="Unassembled WGS sequence"/>
</dbReference>
<accession>A0AAN6DSW3</accession>
<protein>
    <submittedName>
        <fullName evidence="3">Uncharacterized protein</fullName>
    </submittedName>
</protein>
<feature type="transmembrane region" description="Helical" evidence="2">
    <location>
        <begin position="125"/>
        <end position="148"/>
    </location>
</feature>
<evidence type="ECO:0000256" key="2">
    <source>
        <dbReference type="SAM" id="Phobius"/>
    </source>
</evidence>
<feature type="region of interest" description="Disordered" evidence="1">
    <location>
        <begin position="1"/>
        <end position="83"/>
    </location>
</feature>
<proteinExistence type="predicted"/>
<feature type="compositionally biased region" description="Basic and acidic residues" evidence="1">
    <location>
        <begin position="13"/>
        <end position="23"/>
    </location>
</feature>
<gene>
    <name evidence="3" type="ORF">EDD36DRAFT_439843</name>
</gene>
<feature type="transmembrane region" description="Helical" evidence="2">
    <location>
        <begin position="169"/>
        <end position="188"/>
    </location>
</feature>
<keyword evidence="4" id="KW-1185">Reference proteome</keyword>
<reference evidence="3" key="1">
    <citation type="journal article" date="2022" name="bioRxiv">
        <title>Deciphering the potential niche of two novel black yeast fungi from a biological soil crust based on their genomes, phenotypes, and melanin regulation.</title>
        <authorList>
            <consortium name="DOE Joint Genome Institute"/>
            <person name="Carr E.C."/>
            <person name="Barton Q."/>
            <person name="Grambo S."/>
            <person name="Sullivan M."/>
            <person name="Renfro C.M."/>
            <person name="Kuo A."/>
            <person name="Pangilinan J."/>
            <person name="Lipzen A."/>
            <person name="Keymanesh K."/>
            <person name="Savage E."/>
            <person name="Barry K."/>
            <person name="Grigoriev I.V."/>
            <person name="Riekhof W.R."/>
            <person name="Harris S.S."/>
        </authorList>
    </citation>
    <scope>NUCLEOTIDE SEQUENCE</scope>
    <source>
        <strain evidence="3">JF 03-4F</strain>
    </source>
</reference>
<feature type="compositionally biased region" description="Basic and acidic residues" evidence="1">
    <location>
        <begin position="45"/>
        <end position="58"/>
    </location>
</feature>
<evidence type="ECO:0000313" key="4">
    <source>
        <dbReference type="Proteomes" id="UP001203852"/>
    </source>
</evidence>
<name>A0AAN6DSW3_9EURO</name>
<feature type="transmembrane region" description="Helical" evidence="2">
    <location>
        <begin position="92"/>
        <end position="113"/>
    </location>
</feature>